<protein>
    <submittedName>
        <fullName evidence="4">Uncharacterized protein LOC104708009</fullName>
    </submittedName>
</protein>
<evidence type="ECO:0000256" key="1">
    <source>
        <dbReference type="SAM" id="MobiDB-lite"/>
    </source>
</evidence>
<dbReference type="Gene3D" id="3.90.1320.10">
    <property type="entry name" value="Outer-capsid protein sigma 3, large lobe"/>
    <property type="match status" value="1"/>
</dbReference>
<accession>A0ABM0T985</accession>
<evidence type="ECO:0000259" key="2">
    <source>
        <dbReference type="PROSITE" id="PS52045"/>
    </source>
</evidence>
<feature type="domain" description="Neprosin PEP catalytic" evidence="2">
    <location>
        <begin position="53"/>
        <end position="298"/>
    </location>
</feature>
<dbReference type="InterPro" id="IPR004314">
    <property type="entry name" value="Neprosin"/>
</dbReference>
<proteinExistence type="predicted"/>
<dbReference type="PANTHER" id="PTHR31589">
    <property type="entry name" value="PROTEIN, PUTATIVE (DUF239)-RELATED-RELATED"/>
    <property type="match status" value="1"/>
</dbReference>
<reference evidence="4" key="2">
    <citation type="submission" date="2025-08" db="UniProtKB">
        <authorList>
            <consortium name="RefSeq"/>
        </authorList>
    </citation>
    <scope>IDENTIFICATION</scope>
    <source>
        <tissue evidence="4">Leaf</tissue>
    </source>
</reference>
<name>A0ABM0T985_CAMSA</name>
<dbReference type="GeneID" id="104708009"/>
<evidence type="ECO:0000313" key="4">
    <source>
        <dbReference type="RefSeq" id="XP_010422791.1"/>
    </source>
</evidence>
<reference evidence="3" key="1">
    <citation type="journal article" date="2014" name="Nat. Commun.">
        <title>The emerging biofuel crop Camelina sativa retains a highly undifferentiated hexaploid genome structure.</title>
        <authorList>
            <person name="Kagale S."/>
            <person name="Koh C."/>
            <person name="Nixon J."/>
            <person name="Bollina V."/>
            <person name="Clarke W.E."/>
            <person name="Tuteja R."/>
            <person name="Spillane C."/>
            <person name="Robinson S.J."/>
            <person name="Links M.G."/>
            <person name="Clarke C."/>
            <person name="Higgins E.E."/>
            <person name="Huebert T."/>
            <person name="Sharpe A.G."/>
            <person name="Parkin I.A."/>
        </authorList>
    </citation>
    <scope>NUCLEOTIDE SEQUENCE [LARGE SCALE GENOMIC DNA]</scope>
    <source>
        <strain evidence="3">cv. DH55</strain>
    </source>
</reference>
<organism evidence="3 4">
    <name type="scientific">Camelina sativa</name>
    <name type="common">False flax</name>
    <name type="synonym">Myagrum sativum</name>
    <dbReference type="NCBI Taxonomy" id="90675"/>
    <lineage>
        <taxon>Eukaryota</taxon>
        <taxon>Viridiplantae</taxon>
        <taxon>Streptophyta</taxon>
        <taxon>Embryophyta</taxon>
        <taxon>Tracheophyta</taxon>
        <taxon>Spermatophyta</taxon>
        <taxon>Magnoliopsida</taxon>
        <taxon>eudicotyledons</taxon>
        <taxon>Gunneridae</taxon>
        <taxon>Pentapetalae</taxon>
        <taxon>rosids</taxon>
        <taxon>malvids</taxon>
        <taxon>Brassicales</taxon>
        <taxon>Brassicaceae</taxon>
        <taxon>Camelineae</taxon>
        <taxon>Camelina</taxon>
    </lineage>
</organism>
<dbReference type="Proteomes" id="UP000694864">
    <property type="component" value="Chromosome 1"/>
</dbReference>
<evidence type="ECO:0000313" key="3">
    <source>
        <dbReference type="Proteomes" id="UP000694864"/>
    </source>
</evidence>
<dbReference type="InterPro" id="IPR053168">
    <property type="entry name" value="Glutamic_endopeptidase"/>
</dbReference>
<feature type="region of interest" description="Disordered" evidence="1">
    <location>
        <begin position="330"/>
        <end position="366"/>
    </location>
</feature>
<keyword evidence="3" id="KW-1185">Reference proteome</keyword>
<gene>
    <name evidence="4" type="primary">LOC104708009</name>
</gene>
<dbReference type="RefSeq" id="XP_010422791.1">
    <property type="nucleotide sequence ID" value="XM_010424489.1"/>
</dbReference>
<dbReference type="Pfam" id="PF03080">
    <property type="entry name" value="Neprosin"/>
    <property type="match status" value="1"/>
</dbReference>
<dbReference type="PANTHER" id="PTHR31589:SF110">
    <property type="entry name" value="PROTEIN, PUTATIVE (DUF239)-RELATED"/>
    <property type="match status" value="1"/>
</dbReference>
<dbReference type="PROSITE" id="PS52045">
    <property type="entry name" value="NEPROSIN_PEP_CD"/>
    <property type="match status" value="1"/>
</dbReference>
<sequence length="366" mass="40944">MKRNIIQEVPRDIPNTAQNEDGVSGWQIWNGGNGLRCPKGTIPIRRFQAEGFGNFTERHEYAVERLNSTANIYGTKFTMSVGHPKVAHTQEFSLGQTWLASGSFEGGDLNTIEAGWQVFPTLYFDNQARLFIYWTNNAYASGSCYNLRCPGFIQTSGNVLVEGAIHPHTAAITIQIWKDPTLGHWWLSVGPNSGTELVLVGYWPNKIFTRLNDHAQKVDWGGEIVDTTVSNHTTTQMGSGYRPRSARAAYMRDLEVMFNTHDFQPIGDVTLIQTNAAYYNIFKTSDTSFTYGGPDYAGTVHLRVNVHDESEEICGEPCEEEMGVEHNVAPFADEDEDEEFDYHNTPPNSNDEGDEVRNVRCKPGSG</sequence>